<dbReference type="SUPFAM" id="SSF53300">
    <property type="entry name" value="vWA-like"/>
    <property type="match status" value="1"/>
</dbReference>
<comment type="caution">
    <text evidence="2">The sequence shown here is derived from an EMBL/GenBank/DDBJ whole genome shotgun (WGS) entry which is preliminary data.</text>
</comment>
<dbReference type="InterPro" id="IPR036465">
    <property type="entry name" value="vWFA_dom_sf"/>
</dbReference>
<feature type="domain" description="VWFA" evidence="1">
    <location>
        <begin position="616"/>
        <end position="825"/>
    </location>
</feature>
<organism evidence="2 3">
    <name type="scientific">Promicromonospora thailandica</name>
    <dbReference type="NCBI Taxonomy" id="765201"/>
    <lineage>
        <taxon>Bacteria</taxon>
        <taxon>Bacillati</taxon>
        <taxon>Actinomycetota</taxon>
        <taxon>Actinomycetes</taxon>
        <taxon>Micrococcales</taxon>
        <taxon>Promicromonosporaceae</taxon>
        <taxon>Promicromonospora</taxon>
    </lineage>
</organism>
<dbReference type="PROSITE" id="PS50234">
    <property type="entry name" value="VWFA"/>
    <property type="match status" value="1"/>
</dbReference>
<dbReference type="Pfam" id="PF00092">
    <property type="entry name" value="VWA"/>
    <property type="match status" value="1"/>
</dbReference>
<evidence type="ECO:0000313" key="3">
    <source>
        <dbReference type="Proteomes" id="UP001139493"/>
    </source>
</evidence>
<dbReference type="EMBL" id="JAMTCS010000009">
    <property type="protein sequence ID" value="MCP2265692.1"/>
    <property type="molecule type" value="Genomic_DNA"/>
</dbReference>
<proteinExistence type="predicted"/>
<name>A0A9X2G5H0_9MICO</name>
<dbReference type="InterPro" id="IPR009003">
    <property type="entry name" value="Peptidase_S1_PA"/>
</dbReference>
<dbReference type="PANTHER" id="PTHR10579">
    <property type="entry name" value="CALCIUM-ACTIVATED CHLORIDE CHANNEL REGULATOR"/>
    <property type="match status" value="1"/>
</dbReference>
<dbReference type="AlphaFoldDB" id="A0A9X2G5H0"/>
<dbReference type="Pfam" id="PF13531">
    <property type="entry name" value="SBP_bac_11"/>
    <property type="match status" value="1"/>
</dbReference>
<dbReference type="Proteomes" id="UP001139493">
    <property type="component" value="Unassembled WGS sequence"/>
</dbReference>
<dbReference type="InterPro" id="IPR002035">
    <property type="entry name" value="VWF_A"/>
</dbReference>
<dbReference type="SMART" id="SM00327">
    <property type="entry name" value="VWA"/>
    <property type="match status" value="1"/>
</dbReference>
<dbReference type="SUPFAM" id="SSF53850">
    <property type="entry name" value="Periplasmic binding protein-like II"/>
    <property type="match status" value="1"/>
</dbReference>
<protein>
    <submittedName>
        <fullName evidence="2">Ca-activated chloride channel family protein</fullName>
    </submittedName>
</protein>
<dbReference type="RefSeq" id="WP_253837011.1">
    <property type="nucleotide sequence ID" value="NZ_JAMTCS010000009.1"/>
</dbReference>
<dbReference type="Gene3D" id="3.40.50.410">
    <property type="entry name" value="von Willebrand factor, type A domain"/>
    <property type="match status" value="1"/>
</dbReference>
<dbReference type="Gene3D" id="2.40.10.120">
    <property type="match status" value="1"/>
</dbReference>
<dbReference type="PANTHER" id="PTHR10579:SF43">
    <property type="entry name" value="ZINC FINGER (C3HC4-TYPE RING FINGER) FAMILY PROTEIN"/>
    <property type="match status" value="1"/>
</dbReference>
<evidence type="ECO:0000259" key="1">
    <source>
        <dbReference type="PROSITE" id="PS50234"/>
    </source>
</evidence>
<gene>
    <name evidence="2" type="ORF">APR03_003050</name>
</gene>
<accession>A0A9X2G5H0</accession>
<evidence type="ECO:0000313" key="2">
    <source>
        <dbReference type="EMBL" id="MCP2265692.1"/>
    </source>
</evidence>
<sequence length="836" mass="86994">MSGPGFALVDVGDGNRPAGVGFAVGPRTVVTCHHVLRRLGEARGNEVIAEGSQVALTFRADGRTRVARVVVDDAGADVAVLRVPRTAAPPRDLTVLRLVDPRVQAQVDVYGYPPDRAEGAWNHSVVAHEVASGNLQIDSTGGVPLQPGFSGSPLIESGTSDAMGMLLKTTDTGEHRDAVAVPSDTIRALLPAPSLLDRAEPRLRAVGAALSGLVGRRWKPVTVLALASVVGVLAVLGLRGGALPWLAAPGDCVVLDVTVSTEKDELVAELAQDFEAGRGVGQRCVDVQVTGLTSGVAAAALAAGWRGVDPAVTVENRPDVWLPTSSMSVDQVSADHPETVPDSGRLGPVTSSVLAIAVPTADRAELFPEGAEDWARLRELSTDTAFVLGRDNPHNSSSGLAATVAAYYAAMSAAGHGEALAGEPDWAEVDGLVADPAVGRFVHGIEQSVQRYGLEATGFMREIYDEGQANGVDGERPLNAVVVQEQLIHLYNCNAPEGGQIEELRCTDPPDLPLTAVYPTEGSLALDHPFVVLGQPDGEVRAAAEDFYAYLREDDAQEKFVELGFRHPDDAAHPTDVLEGTLGVRPGQEQQLLPAPPADVLDRMLDAWVGIQRRASVTLVVDVSGSMGDSAGTGGASKLELAQDAANLGIGMLTPQDRLGITVFSDEVRGALPATDLAEAGELPACAAGQTDGCVDPDCAQVPAAELRGCVVGALRADGDTALYDAVTTAFDQAHDLHEADRINAVVVLSDGEETKDPGGLRDVLTHLRDPALNNDDHRVQVYTVAYGADAASATGALEEIATASGGAFYDATSAEDIGEVMTDVFAAFGGDPAQS</sequence>
<dbReference type="SUPFAM" id="SSF50494">
    <property type="entry name" value="Trypsin-like serine proteases"/>
    <property type="match status" value="1"/>
</dbReference>
<dbReference type="InterPro" id="IPR051266">
    <property type="entry name" value="CLCR"/>
</dbReference>
<keyword evidence="3" id="KW-1185">Reference proteome</keyword>
<dbReference type="Pfam" id="PF13365">
    <property type="entry name" value="Trypsin_2"/>
    <property type="match status" value="1"/>
</dbReference>
<reference evidence="2" key="1">
    <citation type="submission" date="2022-06" db="EMBL/GenBank/DDBJ databases">
        <title>Genomic Encyclopedia of Archaeal and Bacterial Type Strains, Phase II (KMG-II): from individual species to whole genera.</title>
        <authorList>
            <person name="Goeker M."/>
        </authorList>
    </citation>
    <scope>NUCLEOTIDE SEQUENCE</scope>
    <source>
        <strain evidence="2">DSM 26652</strain>
    </source>
</reference>